<dbReference type="InterPro" id="IPR002661">
    <property type="entry name" value="Ribosome_recyc_fac"/>
</dbReference>
<reference evidence="6" key="1">
    <citation type="submission" date="2018-05" db="EMBL/GenBank/DDBJ databases">
        <authorList>
            <person name="Lanie J.A."/>
            <person name="Ng W.-L."/>
            <person name="Kazmierczak K.M."/>
            <person name="Andrzejewski T.M."/>
            <person name="Davidsen T.M."/>
            <person name="Wayne K.J."/>
            <person name="Tettelin H."/>
            <person name="Glass J.I."/>
            <person name="Rusch D."/>
            <person name="Podicherti R."/>
            <person name="Tsui H.-C.T."/>
            <person name="Winkler M.E."/>
        </authorList>
    </citation>
    <scope>NUCLEOTIDE SEQUENCE</scope>
</reference>
<dbReference type="GO" id="GO:0006412">
    <property type="term" value="P:translation"/>
    <property type="evidence" value="ECO:0007669"/>
    <property type="project" value="UniProtKB-KW"/>
</dbReference>
<dbReference type="FunFam" id="1.10.132.20:FF:000001">
    <property type="entry name" value="Ribosome-recycling factor"/>
    <property type="match status" value="1"/>
</dbReference>
<accession>A0A381VPM6</accession>
<feature type="domain" description="Ribosome recycling factor" evidence="5">
    <location>
        <begin position="19"/>
        <end position="182"/>
    </location>
</feature>
<gene>
    <name evidence="6" type="ORF">METZ01_LOCUS94337</name>
</gene>
<evidence type="ECO:0000256" key="1">
    <source>
        <dbReference type="ARBA" id="ARBA00004496"/>
    </source>
</evidence>
<comment type="subcellular location">
    <subcellularLocation>
        <location evidence="1">Cytoplasm</location>
    </subcellularLocation>
</comment>
<evidence type="ECO:0000256" key="2">
    <source>
        <dbReference type="ARBA" id="ARBA00005912"/>
    </source>
</evidence>
<dbReference type="Gene3D" id="3.30.1360.40">
    <property type="match status" value="1"/>
</dbReference>
<dbReference type="CDD" id="cd00520">
    <property type="entry name" value="RRF"/>
    <property type="match status" value="1"/>
</dbReference>
<dbReference type="PANTHER" id="PTHR20982:SF3">
    <property type="entry name" value="MITOCHONDRIAL RIBOSOME RECYCLING FACTOR PSEUDO 1"/>
    <property type="match status" value="1"/>
</dbReference>
<name>A0A381VPM6_9ZZZZ</name>
<organism evidence="6">
    <name type="scientific">marine metagenome</name>
    <dbReference type="NCBI Taxonomy" id="408172"/>
    <lineage>
        <taxon>unclassified sequences</taxon>
        <taxon>metagenomes</taxon>
        <taxon>ecological metagenomes</taxon>
    </lineage>
</organism>
<dbReference type="HAMAP" id="MF_00040">
    <property type="entry name" value="RRF"/>
    <property type="match status" value="1"/>
</dbReference>
<dbReference type="GO" id="GO:0005737">
    <property type="term" value="C:cytoplasm"/>
    <property type="evidence" value="ECO:0007669"/>
    <property type="project" value="UniProtKB-SubCell"/>
</dbReference>
<dbReference type="EMBL" id="UINC01009245">
    <property type="protein sequence ID" value="SVA41483.1"/>
    <property type="molecule type" value="Genomic_DNA"/>
</dbReference>
<dbReference type="Pfam" id="PF01765">
    <property type="entry name" value="RRF"/>
    <property type="match status" value="1"/>
</dbReference>
<evidence type="ECO:0000256" key="3">
    <source>
        <dbReference type="ARBA" id="ARBA00022490"/>
    </source>
</evidence>
<evidence type="ECO:0000259" key="5">
    <source>
        <dbReference type="Pfam" id="PF01765"/>
    </source>
</evidence>
<protein>
    <recommendedName>
        <fullName evidence="5">Ribosome recycling factor domain-containing protein</fullName>
    </recommendedName>
</protein>
<keyword evidence="3" id="KW-0963">Cytoplasm</keyword>
<comment type="similarity">
    <text evidence="2">Belongs to the RRF family.</text>
</comment>
<dbReference type="FunFam" id="3.30.1360.40:FF:000001">
    <property type="entry name" value="Ribosome-recycling factor"/>
    <property type="match status" value="1"/>
</dbReference>
<dbReference type="InterPro" id="IPR036191">
    <property type="entry name" value="RRF_sf"/>
</dbReference>
<dbReference type="AlphaFoldDB" id="A0A381VPM6"/>
<dbReference type="PANTHER" id="PTHR20982">
    <property type="entry name" value="RIBOSOME RECYCLING FACTOR"/>
    <property type="match status" value="1"/>
</dbReference>
<dbReference type="NCBIfam" id="TIGR00496">
    <property type="entry name" value="frr"/>
    <property type="match status" value="1"/>
</dbReference>
<evidence type="ECO:0000256" key="4">
    <source>
        <dbReference type="ARBA" id="ARBA00022917"/>
    </source>
</evidence>
<sequence length="184" mass="20764">MENLFADCERKMKNSLDHLRQELSKLRTGSASGAILEGIKIDYYGNPTPLNQVATLGVPDNQTITIQPYDVSILKDLEKAILSSDLGLTPNNDGKIIRLNIPSLTGERRQQLVKIVKKYTEEGKVAIRNVRRDFNDKLKTMEKNHEVSEDDAKKGLEKLQKITDECVKEAEKLSEAKEKDILNV</sequence>
<proteinExistence type="inferred from homology"/>
<dbReference type="Gene3D" id="1.10.132.20">
    <property type="entry name" value="Ribosome-recycling factor"/>
    <property type="match status" value="1"/>
</dbReference>
<evidence type="ECO:0000313" key="6">
    <source>
        <dbReference type="EMBL" id="SVA41483.1"/>
    </source>
</evidence>
<dbReference type="SUPFAM" id="SSF55194">
    <property type="entry name" value="Ribosome recycling factor, RRF"/>
    <property type="match status" value="1"/>
</dbReference>
<dbReference type="InterPro" id="IPR023584">
    <property type="entry name" value="Ribosome_recyc_fac_dom"/>
</dbReference>
<dbReference type="GO" id="GO:0043023">
    <property type="term" value="F:ribosomal large subunit binding"/>
    <property type="evidence" value="ECO:0007669"/>
    <property type="project" value="TreeGrafter"/>
</dbReference>
<keyword evidence="4" id="KW-0648">Protein biosynthesis</keyword>